<dbReference type="AlphaFoldDB" id="A0A510UZ31"/>
<evidence type="ECO:0000313" key="3">
    <source>
        <dbReference type="EMBL" id="GEK18075.1"/>
    </source>
</evidence>
<feature type="compositionally biased region" description="Low complexity" evidence="2">
    <location>
        <begin position="142"/>
        <end position="154"/>
    </location>
</feature>
<evidence type="ECO:0000256" key="2">
    <source>
        <dbReference type="SAM" id="MobiDB-lite"/>
    </source>
</evidence>
<evidence type="ECO:0008006" key="5">
    <source>
        <dbReference type="Google" id="ProtNLM"/>
    </source>
</evidence>
<proteinExistence type="predicted"/>
<dbReference type="InterPro" id="IPR007060">
    <property type="entry name" value="FtsL/DivIC"/>
</dbReference>
<evidence type="ECO:0000256" key="1">
    <source>
        <dbReference type="SAM" id="Coils"/>
    </source>
</evidence>
<sequence length="179" mass="18852">MRTIVLGCVLVLAFVLVYPTLHTYLRQEADLRALRAQVAAARERNDDLEAELGRWDDPAYVTAQARERLSYVLPGEKAYRVVDPESVQDPDDEVADETPVVATTAEVPWYTSVWESLVVAGETSDEPADAGTTGGSTGTKGSGKASSGTSSGKDATSKDATPGDDSSKGAEGATETTAP</sequence>
<dbReference type="EMBL" id="BJUA01000007">
    <property type="protein sequence ID" value="GEK18075.1"/>
    <property type="molecule type" value="Genomic_DNA"/>
</dbReference>
<feature type="compositionally biased region" description="Gly residues" evidence="2">
    <location>
        <begin position="132"/>
        <end position="141"/>
    </location>
</feature>
<comment type="caution">
    <text evidence="3">The sequence shown here is derived from an EMBL/GenBank/DDBJ whole genome shotgun (WGS) entry which is preliminary data.</text>
</comment>
<dbReference type="Pfam" id="PF04977">
    <property type="entry name" value="DivIC"/>
    <property type="match status" value="1"/>
</dbReference>
<feature type="coiled-coil region" evidence="1">
    <location>
        <begin position="24"/>
        <end position="51"/>
    </location>
</feature>
<dbReference type="Proteomes" id="UP000321386">
    <property type="component" value="Unassembled WGS sequence"/>
</dbReference>
<organism evidence="3 4">
    <name type="scientific">Cellulomonas persica</name>
    <dbReference type="NCBI Taxonomy" id="76861"/>
    <lineage>
        <taxon>Bacteria</taxon>
        <taxon>Bacillati</taxon>
        <taxon>Actinomycetota</taxon>
        <taxon>Actinomycetes</taxon>
        <taxon>Micrococcales</taxon>
        <taxon>Cellulomonadaceae</taxon>
        <taxon>Cellulomonas</taxon>
    </lineage>
</organism>
<keyword evidence="4" id="KW-1185">Reference proteome</keyword>
<name>A0A510UZ31_9CELL</name>
<keyword evidence="1" id="KW-0175">Coiled coil</keyword>
<accession>A0A510UZ31</accession>
<reference evidence="3 4" key="1">
    <citation type="submission" date="2019-07" db="EMBL/GenBank/DDBJ databases">
        <title>Whole genome shotgun sequence of Cellulomonas persica NBRC 101101.</title>
        <authorList>
            <person name="Hosoyama A."/>
            <person name="Uohara A."/>
            <person name="Ohji S."/>
            <person name="Ichikawa N."/>
        </authorList>
    </citation>
    <scope>NUCLEOTIDE SEQUENCE [LARGE SCALE GENOMIC DNA]</scope>
    <source>
        <strain evidence="3 4">NBRC 101101</strain>
    </source>
</reference>
<gene>
    <name evidence="3" type="ORF">CPE01_18080</name>
</gene>
<feature type="region of interest" description="Disordered" evidence="2">
    <location>
        <begin position="123"/>
        <end position="179"/>
    </location>
</feature>
<protein>
    <recommendedName>
        <fullName evidence="5">Septum formation initiator</fullName>
    </recommendedName>
</protein>
<evidence type="ECO:0000313" key="4">
    <source>
        <dbReference type="Proteomes" id="UP000321386"/>
    </source>
</evidence>